<organism evidence="1 2">
    <name type="scientific">Halobacillus aidingensis</name>
    <dbReference type="NCBI Taxonomy" id="240303"/>
    <lineage>
        <taxon>Bacteria</taxon>
        <taxon>Bacillati</taxon>
        <taxon>Bacillota</taxon>
        <taxon>Bacilli</taxon>
        <taxon>Bacillales</taxon>
        <taxon>Bacillaceae</taxon>
        <taxon>Halobacillus</taxon>
    </lineage>
</organism>
<gene>
    <name evidence="1" type="ORF">SAMN05421677_11264</name>
</gene>
<accession>A0A1H0Q543</accession>
<evidence type="ECO:0000313" key="1">
    <source>
        <dbReference type="EMBL" id="SDP12522.1"/>
    </source>
</evidence>
<sequence>MSNQMIYGMEMNIHQRDEHTIQVYVLNVKEGKKPHHVTTIEHSSKHTERTKANGAPYARVHDNLFHVLKEQLVKEGKWEKGKGDS</sequence>
<keyword evidence="2" id="KW-1185">Reference proteome</keyword>
<dbReference type="AlphaFoldDB" id="A0A1H0Q543"/>
<evidence type="ECO:0000313" key="2">
    <source>
        <dbReference type="Proteomes" id="UP000198860"/>
    </source>
</evidence>
<dbReference type="OrthoDB" id="2969947at2"/>
<dbReference type="RefSeq" id="WP_089652887.1">
    <property type="nucleotide sequence ID" value="NZ_FNIZ01000012.1"/>
</dbReference>
<dbReference type="EMBL" id="FNIZ01000012">
    <property type="protein sequence ID" value="SDP12522.1"/>
    <property type="molecule type" value="Genomic_DNA"/>
</dbReference>
<dbReference type="Proteomes" id="UP000198860">
    <property type="component" value="Unassembled WGS sequence"/>
</dbReference>
<reference evidence="2" key="1">
    <citation type="submission" date="2016-10" db="EMBL/GenBank/DDBJ databases">
        <authorList>
            <person name="Varghese N."/>
            <person name="Submissions S."/>
        </authorList>
    </citation>
    <scope>NUCLEOTIDE SEQUENCE [LARGE SCALE GENOMIC DNA]</scope>
    <source>
        <strain evidence="2">CGMCC 1.3703</strain>
    </source>
</reference>
<name>A0A1H0Q543_HALAD</name>
<proteinExistence type="predicted"/>
<protein>
    <submittedName>
        <fullName evidence="1">Uncharacterized protein</fullName>
    </submittedName>
</protein>